<evidence type="ECO:0000313" key="3">
    <source>
        <dbReference type="Proteomes" id="UP000556436"/>
    </source>
</evidence>
<organism evidence="2 3">
    <name type="scientific">Streptomyces netropsis</name>
    <name type="common">Streptoverticillium netropsis</name>
    <dbReference type="NCBI Taxonomy" id="55404"/>
    <lineage>
        <taxon>Bacteria</taxon>
        <taxon>Bacillati</taxon>
        <taxon>Actinomycetota</taxon>
        <taxon>Actinomycetes</taxon>
        <taxon>Kitasatosporales</taxon>
        <taxon>Streptomycetaceae</taxon>
        <taxon>Streptomyces</taxon>
    </lineage>
</organism>
<dbReference type="Gene3D" id="3.20.20.370">
    <property type="entry name" value="Glycoside hydrolase/deacetylase"/>
    <property type="match status" value="1"/>
</dbReference>
<dbReference type="PANTHER" id="PTHR10587:SF134">
    <property type="entry name" value="SECRETED PROTEIN"/>
    <property type="match status" value="1"/>
</dbReference>
<name>A0A7W7L8A2_STRNE</name>
<comment type="caution">
    <text evidence="2">The sequence shown here is derived from an EMBL/GenBank/DDBJ whole genome shotgun (WGS) entry which is preliminary data.</text>
</comment>
<dbReference type="AlphaFoldDB" id="A0A7W7L8A2"/>
<dbReference type="PROSITE" id="PS51677">
    <property type="entry name" value="NODB"/>
    <property type="match status" value="1"/>
</dbReference>
<dbReference type="Pfam" id="PF01522">
    <property type="entry name" value="Polysacc_deac_1"/>
    <property type="match status" value="1"/>
</dbReference>
<proteinExistence type="predicted"/>
<accession>A0A7W7L8A2</accession>
<sequence>MDRISRPPARQGKPRRSASRLVTVLLLIVAGAACSTIDLRTLESEDGQPGGLAANAGGLVTPRQRAVAAAKWGLGRPPLAAPPPPAVKPALETPSGFFRGPGLIPAITRVPTTDNVVFLTIDDGTEKDPQFAAMARELGVPFSAFVTDSAIRDDYGYYRDLHAHGHAIHNHTLTHPQLTQLEPEDQHAQICGQQDILQHEFGTRPALFRPPFGDFDRDTLVIARECGVRVAPLWSEEAFPDRLEYRRGDRKLHPGDIILTHFNGPRQWGGSMTDMLRLVLRKVTEQGMALARLEDYV</sequence>
<dbReference type="EMBL" id="JACHJG010000002">
    <property type="protein sequence ID" value="MBB4885415.1"/>
    <property type="molecule type" value="Genomic_DNA"/>
</dbReference>
<dbReference type="CDD" id="cd10917">
    <property type="entry name" value="CE4_NodB_like_6s_7s"/>
    <property type="match status" value="1"/>
</dbReference>
<dbReference type="RefSeq" id="WP_184731894.1">
    <property type="nucleotide sequence ID" value="NZ_BMRW01000011.1"/>
</dbReference>
<protein>
    <submittedName>
        <fullName evidence="2">Peptidoglycan/xylan/chitin deacetylase (PgdA/CDA1 family)</fullName>
    </submittedName>
</protein>
<dbReference type="GO" id="GO:0005975">
    <property type="term" value="P:carbohydrate metabolic process"/>
    <property type="evidence" value="ECO:0007669"/>
    <property type="project" value="InterPro"/>
</dbReference>
<dbReference type="PROSITE" id="PS51257">
    <property type="entry name" value="PROKAR_LIPOPROTEIN"/>
    <property type="match status" value="1"/>
</dbReference>
<feature type="domain" description="NodB homology" evidence="1">
    <location>
        <begin position="115"/>
        <end position="297"/>
    </location>
</feature>
<evidence type="ECO:0000313" key="2">
    <source>
        <dbReference type="EMBL" id="MBB4885415.1"/>
    </source>
</evidence>
<dbReference type="PANTHER" id="PTHR10587">
    <property type="entry name" value="GLYCOSYL TRANSFERASE-RELATED"/>
    <property type="match status" value="1"/>
</dbReference>
<evidence type="ECO:0000259" key="1">
    <source>
        <dbReference type="PROSITE" id="PS51677"/>
    </source>
</evidence>
<keyword evidence="3" id="KW-1185">Reference proteome</keyword>
<dbReference type="InterPro" id="IPR002509">
    <property type="entry name" value="NODB_dom"/>
</dbReference>
<dbReference type="InterPro" id="IPR011330">
    <property type="entry name" value="Glyco_hydro/deAcase_b/a-brl"/>
</dbReference>
<gene>
    <name evidence="2" type="ORF">FHS38_001443</name>
</gene>
<dbReference type="SUPFAM" id="SSF88713">
    <property type="entry name" value="Glycoside hydrolase/deacetylase"/>
    <property type="match status" value="1"/>
</dbReference>
<dbReference type="GO" id="GO:0016810">
    <property type="term" value="F:hydrolase activity, acting on carbon-nitrogen (but not peptide) bonds"/>
    <property type="evidence" value="ECO:0007669"/>
    <property type="project" value="InterPro"/>
</dbReference>
<dbReference type="InterPro" id="IPR050248">
    <property type="entry name" value="Polysacc_deacetylase_ArnD"/>
</dbReference>
<reference evidence="2 3" key="1">
    <citation type="submission" date="2020-08" db="EMBL/GenBank/DDBJ databases">
        <title>Genomic Encyclopedia of Type Strains, Phase III (KMG-III): the genomes of soil and plant-associated and newly described type strains.</title>
        <authorList>
            <person name="Whitman W."/>
        </authorList>
    </citation>
    <scope>NUCLEOTIDE SEQUENCE [LARGE SCALE GENOMIC DNA]</scope>
    <source>
        <strain evidence="2 3">CECT 3265</strain>
    </source>
</reference>
<dbReference type="Proteomes" id="UP000556436">
    <property type="component" value="Unassembled WGS sequence"/>
</dbReference>